<comment type="caution">
    <text evidence="1">The sequence shown here is derived from an EMBL/GenBank/DDBJ whole genome shotgun (WGS) entry which is preliminary data.</text>
</comment>
<gene>
    <name evidence="1" type="ORF">MRB53_000520</name>
</gene>
<protein>
    <submittedName>
        <fullName evidence="1">Uncharacterized protein</fullName>
    </submittedName>
</protein>
<sequence>MLIDFIDGSKPEIAPVAASMRVVSPTGIIPQRTTERGKAPTTKLHKLESVEAGNTDTAFRLYILFS</sequence>
<dbReference type="EMBL" id="CM056809">
    <property type="protein sequence ID" value="KAJ8647497.1"/>
    <property type="molecule type" value="Genomic_DNA"/>
</dbReference>
<evidence type="ECO:0000313" key="1">
    <source>
        <dbReference type="EMBL" id="KAJ8647497.1"/>
    </source>
</evidence>
<organism evidence="1 2">
    <name type="scientific">Persea americana</name>
    <name type="common">Avocado</name>
    <dbReference type="NCBI Taxonomy" id="3435"/>
    <lineage>
        <taxon>Eukaryota</taxon>
        <taxon>Viridiplantae</taxon>
        <taxon>Streptophyta</taxon>
        <taxon>Embryophyta</taxon>
        <taxon>Tracheophyta</taxon>
        <taxon>Spermatophyta</taxon>
        <taxon>Magnoliopsida</taxon>
        <taxon>Magnoliidae</taxon>
        <taxon>Laurales</taxon>
        <taxon>Lauraceae</taxon>
        <taxon>Persea</taxon>
    </lineage>
</organism>
<accession>A0ACC2MP47</accession>
<reference evidence="1 2" key="1">
    <citation type="journal article" date="2022" name="Hortic Res">
        <title>A haplotype resolved chromosomal level avocado genome allows analysis of novel avocado genes.</title>
        <authorList>
            <person name="Nath O."/>
            <person name="Fletcher S.J."/>
            <person name="Hayward A."/>
            <person name="Shaw L.M."/>
            <person name="Masouleh A.K."/>
            <person name="Furtado A."/>
            <person name="Henry R.J."/>
            <person name="Mitter N."/>
        </authorList>
    </citation>
    <scope>NUCLEOTIDE SEQUENCE [LARGE SCALE GENOMIC DNA]</scope>
    <source>
        <strain evidence="2">cv. Hass</strain>
    </source>
</reference>
<keyword evidence="2" id="KW-1185">Reference proteome</keyword>
<name>A0ACC2MP47_PERAE</name>
<dbReference type="Proteomes" id="UP001234297">
    <property type="component" value="Chromosome 1"/>
</dbReference>
<proteinExistence type="predicted"/>
<evidence type="ECO:0000313" key="2">
    <source>
        <dbReference type="Proteomes" id="UP001234297"/>
    </source>
</evidence>